<sequence>MSPPTTKPIHFFDITSTLPSPRQSWSPNTLRTRLILNYKSIPYTQSFISYPDIKPLLTSLHIPALNDGFLPYTLPAIIHHHHQPSDADSSSKADTTAINDSLPIALYLDHAFPTPQHPSIFPHGPTSISLAIAVQHLISACISRSRALIMPRVWNILDPRGQVYFRESRERGLFGGRRLEDVRPEEGGEEEEAMWMALSGEMEVFVKMLKGDGEGVREGVFFEGGKPGYADFLLVGFLAWFERCDRRMWERMMGLGDGGLRRLWEACEGWVDGMGEDAGWEIS</sequence>
<dbReference type="STRING" id="1447883.A0A2B7XM61"/>
<accession>A0A2B7XM61</accession>
<dbReference type="Proteomes" id="UP000224634">
    <property type="component" value="Unassembled WGS sequence"/>
</dbReference>
<dbReference type="SUPFAM" id="SSF52833">
    <property type="entry name" value="Thioredoxin-like"/>
    <property type="match status" value="1"/>
</dbReference>
<dbReference type="Pfam" id="PF22041">
    <property type="entry name" value="GST_C_7"/>
    <property type="match status" value="1"/>
</dbReference>
<dbReference type="InterPro" id="IPR036282">
    <property type="entry name" value="Glutathione-S-Trfase_C_sf"/>
</dbReference>
<protein>
    <submittedName>
        <fullName evidence="3">Uncharacterized protein</fullName>
    </submittedName>
</protein>
<proteinExistence type="predicted"/>
<reference evidence="3 4" key="1">
    <citation type="submission" date="2017-10" db="EMBL/GenBank/DDBJ databases">
        <title>Comparative genomics in systemic dimorphic fungi from Ajellomycetaceae.</title>
        <authorList>
            <person name="Munoz J.F."/>
            <person name="Mcewen J.G."/>
            <person name="Clay O.K."/>
            <person name="Cuomo C.A."/>
        </authorList>
    </citation>
    <scope>NUCLEOTIDE SEQUENCE [LARGE SCALE GENOMIC DNA]</scope>
    <source>
        <strain evidence="3 4">UAMH7299</strain>
    </source>
</reference>
<keyword evidence="4" id="KW-1185">Reference proteome</keyword>
<evidence type="ECO:0000259" key="1">
    <source>
        <dbReference type="Pfam" id="PF13409"/>
    </source>
</evidence>
<dbReference type="Gene3D" id="3.40.30.10">
    <property type="entry name" value="Glutaredoxin"/>
    <property type="match status" value="1"/>
</dbReference>
<evidence type="ECO:0000313" key="4">
    <source>
        <dbReference type="Proteomes" id="UP000224634"/>
    </source>
</evidence>
<organism evidence="3 4">
    <name type="scientific">Polytolypa hystricis (strain UAMH7299)</name>
    <dbReference type="NCBI Taxonomy" id="1447883"/>
    <lineage>
        <taxon>Eukaryota</taxon>
        <taxon>Fungi</taxon>
        <taxon>Dikarya</taxon>
        <taxon>Ascomycota</taxon>
        <taxon>Pezizomycotina</taxon>
        <taxon>Eurotiomycetes</taxon>
        <taxon>Eurotiomycetidae</taxon>
        <taxon>Onygenales</taxon>
        <taxon>Onygenales incertae sedis</taxon>
        <taxon>Polytolypa</taxon>
    </lineage>
</organism>
<dbReference type="InterPro" id="IPR054416">
    <property type="entry name" value="GST_UstS-like_C"/>
</dbReference>
<dbReference type="InterPro" id="IPR004045">
    <property type="entry name" value="Glutathione_S-Trfase_N"/>
</dbReference>
<dbReference type="InterPro" id="IPR036249">
    <property type="entry name" value="Thioredoxin-like_sf"/>
</dbReference>
<dbReference type="Pfam" id="PF13409">
    <property type="entry name" value="GST_N_2"/>
    <property type="match status" value="1"/>
</dbReference>
<dbReference type="EMBL" id="PDNA01000151">
    <property type="protein sequence ID" value="PGH09688.1"/>
    <property type="molecule type" value="Genomic_DNA"/>
</dbReference>
<feature type="domain" description="GST N-terminal" evidence="1">
    <location>
        <begin position="25"/>
        <end position="110"/>
    </location>
</feature>
<dbReference type="SUPFAM" id="SSF47616">
    <property type="entry name" value="GST C-terminal domain-like"/>
    <property type="match status" value="1"/>
</dbReference>
<feature type="domain" description="Glutathione S-transferase UstS-like C-terminal" evidence="2">
    <location>
        <begin position="133"/>
        <end position="270"/>
    </location>
</feature>
<evidence type="ECO:0000259" key="2">
    <source>
        <dbReference type="Pfam" id="PF22041"/>
    </source>
</evidence>
<dbReference type="OrthoDB" id="4951845at2759"/>
<comment type="caution">
    <text evidence="3">The sequence shown here is derived from an EMBL/GenBank/DDBJ whole genome shotgun (WGS) entry which is preliminary data.</text>
</comment>
<dbReference type="Gene3D" id="1.20.1050.10">
    <property type="match status" value="1"/>
</dbReference>
<name>A0A2B7XM61_POLH7</name>
<gene>
    <name evidence="3" type="ORF">AJ80_07639</name>
</gene>
<evidence type="ECO:0000313" key="3">
    <source>
        <dbReference type="EMBL" id="PGH09688.1"/>
    </source>
</evidence>
<dbReference type="AlphaFoldDB" id="A0A2B7XM61"/>